<sequence length="197" mass="21955">MGKRDKVDGERLAFIPPQMPTLVEQPPEDDGWVHEAKLDGYRTQIIIDKGGVRLYSKNGRDWTTKYWPIALAVDLPCRAAILDGEVIVSGERGTPDSVALEAAVWNEPSELVFVAFDLLHLDGRNLTPLPLLLRKHALRQLVEPGLGKIQYSDHFERGALANFGVIEKTGFGGIISKRSDSPYRSGLSKTWLKTEYS</sequence>
<dbReference type="GO" id="GO:0006310">
    <property type="term" value="P:DNA recombination"/>
    <property type="evidence" value="ECO:0007669"/>
    <property type="project" value="InterPro"/>
</dbReference>
<evidence type="ECO:0000256" key="1">
    <source>
        <dbReference type="ARBA" id="ARBA00007572"/>
    </source>
</evidence>
<dbReference type="Gene3D" id="3.30.1490.70">
    <property type="match status" value="1"/>
</dbReference>
<name>A0A330GIF9_9HYPH</name>
<dbReference type="AlphaFoldDB" id="A0A330GIF9"/>
<dbReference type="PANTHER" id="PTHR45674">
    <property type="entry name" value="DNA LIGASE 1/3 FAMILY MEMBER"/>
    <property type="match status" value="1"/>
</dbReference>
<dbReference type="GO" id="GO:0006281">
    <property type="term" value="P:DNA repair"/>
    <property type="evidence" value="ECO:0007669"/>
    <property type="project" value="InterPro"/>
</dbReference>
<comment type="caution">
    <text evidence="4">The sequence shown here is derived from an EMBL/GenBank/DDBJ whole genome shotgun (WGS) entry which is preliminary data.</text>
</comment>
<gene>
    <name evidence="4" type="ORF">DPM35_28690</name>
</gene>
<dbReference type="GO" id="GO:0005524">
    <property type="term" value="F:ATP binding"/>
    <property type="evidence" value="ECO:0007669"/>
    <property type="project" value="InterPro"/>
</dbReference>
<dbReference type="SUPFAM" id="SSF56091">
    <property type="entry name" value="DNA ligase/mRNA capping enzyme, catalytic domain"/>
    <property type="match status" value="1"/>
</dbReference>
<dbReference type="InterPro" id="IPR050191">
    <property type="entry name" value="ATP-dep_DNA_ligase"/>
</dbReference>
<dbReference type="GO" id="GO:0003910">
    <property type="term" value="F:DNA ligase (ATP) activity"/>
    <property type="evidence" value="ECO:0007669"/>
    <property type="project" value="InterPro"/>
</dbReference>
<comment type="similarity">
    <text evidence="1">Belongs to the ATP-dependent DNA ligase family.</text>
</comment>
<dbReference type="CDD" id="cd07906">
    <property type="entry name" value="Adenylation_DNA_ligase_LigD_LigC"/>
    <property type="match status" value="1"/>
</dbReference>
<reference evidence="4 5" key="1">
    <citation type="submission" date="2018-07" db="EMBL/GenBank/DDBJ databases">
        <title>Diversity of Mesorhizobium strains in Brazil.</title>
        <authorList>
            <person name="Helene L.C.F."/>
            <person name="Dall'Agnol R."/>
            <person name="Delamuta J.R.M."/>
            <person name="Hungria M."/>
        </authorList>
    </citation>
    <scope>NUCLEOTIDE SEQUENCE [LARGE SCALE GENOMIC DNA]</scope>
    <source>
        <strain evidence="4 5">CNPSo 3140</strain>
    </source>
</reference>
<evidence type="ECO:0000256" key="2">
    <source>
        <dbReference type="ARBA" id="ARBA00022598"/>
    </source>
</evidence>
<organism evidence="4 5">
    <name type="scientific">Mesorhizobium atlanticum</name>
    <dbReference type="NCBI Taxonomy" id="2233532"/>
    <lineage>
        <taxon>Bacteria</taxon>
        <taxon>Pseudomonadati</taxon>
        <taxon>Pseudomonadota</taxon>
        <taxon>Alphaproteobacteria</taxon>
        <taxon>Hyphomicrobiales</taxon>
        <taxon>Phyllobacteriaceae</taxon>
        <taxon>Mesorhizobium</taxon>
    </lineage>
</organism>
<dbReference type="EMBL" id="QMBQ01000011">
    <property type="protein sequence ID" value="RAZ72476.1"/>
    <property type="molecule type" value="Genomic_DNA"/>
</dbReference>
<evidence type="ECO:0000313" key="4">
    <source>
        <dbReference type="EMBL" id="RAZ72476.1"/>
    </source>
</evidence>
<dbReference type="Proteomes" id="UP000251956">
    <property type="component" value="Unassembled WGS sequence"/>
</dbReference>
<dbReference type="InterPro" id="IPR012310">
    <property type="entry name" value="DNA_ligase_ATP-dep_cent"/>
</dbReference>
<evidence type="ECO:0000259" key="3">
    <source>
        <dbReference type="Pfam" id="PF01068"/>
    </source>
</evidence>
<dbReference type="Gene3D" id="3.30.470.30">
    <property type="entry name" value="DNA ligase/mRNA capping enzyme"/>
    <property type="match status" value="1"/>
</dbReference>
<keyword evidence="5" id="KW-1185">Reference proteome</keyword>
<evidence type="ECO:0000313" key="5">
    <source>
        <dbReference type="Proteomes" id="UP000251956"/>
    </source>
</evidence>
<protein>
    <submittedName>
        <fullName evidence="4">DNA ligase</fullName>
    </submittedName>
</protein>
<keyword evidence="2 4" id="KW-0436">Ligase</keyword>
<dbReference type="PANTHER" id="PTHR45674:SF4">
    <property type="entry name" value="DNA LIGASE 1"/>
    <property type="match status" value="1"/>
</dbReference>
<dbReference type="Pfam" id="PF01068">
    <property type="entry name" value="DNA_ligase_A_M"/>
    <property type="match status" value="1"/>
</dbReference>
<proteinExistence type="inferred from homology"/>
<dbReference type="OrthoDB" id="9802472at2"/>
<accession>A0A330GIF9</accession>
<feature type="domain" description="ATP-dependent DNA ligase family profile" evidence="3">
    <location>
        <begin position="30"/>
        <end position="193"/>
    </location>
</feature>